<comment type="caution">
    <text evidence="3">The sequence shown here is derived from an EMBL/GenBank/DDBJ whole genome shotgun (WGS) entry which is preliminary data.</text>
</comment>
<organism evidence="3 4">
    <name type="scientific">Alteriqipengyuania abyssalis</name>
    <dbReference type="NCBI Taxonomy" id="2860200"/>
    <lineage>
        <taxon>Bacteria</taxon>
        <taxon>Pseudomonadati</taxon>
        <taxon>Pseudomonadota</taxon>
        <taxon>Alphaproteobacteria</taxon>
        <taxon>Sphingomonadales</taxon>
        <taxon>Erythrobacteraceae</taxon>
        <taxon>Alteriqipengyuania</taxon>
    </lineage>
</organism>
<evidence type="ECO:0000256" key="1">
    <source>
        <dbReference type="SAM" id="Phobius"/>
    </source>
</evidence>
<feature type="transmembrane region" description="Helical" evidence="1">
    <location>
        <begin position="27"/>
        <end position="49"/>
    </location>
</feature>
<evidence type="ECO:0000313" key="4">
    <source>
        <dbReference type="Proteomes" id="UP000759298"/>
    </source>
</evidence>
<feature type="domain" description="DUF4328" evidence="2">
    <location>
        <begin position="65"/>
        <end position="208"/>
    </location>
</feature>
<feature type="transmembrane region" description="Helical" evidence="1">
    <location>
        <begin position="69"/>
        <end position="90"/>
    </location>
</feature>
<sequence length="222" mass="24098">MEFAAADAQAEASDGGFAQLKSRARNAGYAIIAYIGIAAVMLVFEVLALTGQVDLYAMTPETLAVTYGFAAIAYLAIFLVSVVLVGMWIYRAHANLKERGIETESSPGMAVGWYFIPFANLIKPFQNMRDLWNESHLESDSYGEPAPGLINAWWACWIIGSILSNISARMEGYGDGSNMVVANGMGAVSSVLLIACAMMLHRIIRQITHAQDTALHVSHVFD</sequence>
<dbReference type="RefSeq" id="WP_222824784.1">
    <property type="nucleotide sequence ID" value="NZ_JAHWXP010000002.1"/>
</dbReference>
<accession>A0ABS7PDU1</accession>
<evidence type="ECO:0000313" key="3">
    <source>
        <dbReference type="EMBL" id="MBY8337248.1"/>
    </source>
</evidence>
<reference evidence="3 4" key="1">
    <citation type="submission" date="2021-07" db="EMBL/GenBank/DDBJ databases">
        <title>Alteriqipengyuania abyssalis NZ-12B nov, sp.nov isolated from deep sea sponge in pacific ocean.</title>
        <authorList>
            <person name="Tareen S."/>
            <person name="Wink J."/>
        </authorList>
    </citation>
    <scope>NUCLEOTIDE SEQUENCE [LARGE SCALE GENOMIC DNA]</scope>
    <source>
        <strain evidence="3 4">NZ-12B</strain>
    </source>
</reference>
<keyword evidence="4" id="KW-1185">Reference proteome</keyword>
<name>A0ABS7PDU1_9SPHN</name>
<gene>
    <name evidence="3" type="ORF">KYN89_09315</name>
</gene>
<keyword evidence="1" id="KW-0472">Membrane</keyword>
<proteinExistence type="predicted"/>
<evidence type="ECO:0000259" key="2">
    <source>
        <dbReference type="Pfam" id="PF14219"/>
    </source>
</evidence>
<keyword evidence="1" id="KW-1133">Transmembrane helix</keyword>
<dbReference type="EMBL" id="JAHWXP010000002">
    <property type="protein sequence ID" value="MBY8337248.1"/>
    <property type="molecule type" value="Genomic_DNA"/>
</dbReference>
<dbReference type="Proteomes" id="UP000759298">
    <property type="component" value="Unassembled WGS sequence"/>
</dbReference>
<feature type="transmembrane region" description="Helical" evidence="1">
    <location>
        <begin position="180"/>
        <end position="200"/>
    </location>
</feature>
<dbReference type="Pfam" id="PF14219">
    <property type="entry name" value="DUF4328"/>
    <property type="match status" value="1"/>
</dbReference>
<keyword evidence="1" id="KW-0812">Transmembrane</keyword>
<protein>
    <submittedName>
        <fullName evidence="3">DUF4328 domain-containing protein</fullName>
    </submittedName>
</protein>
<dbReference type="InterPro" id="IPR025565">
    <property type="entry name" value="DUF4328"/>
</dbReference>